<evidence type="ECO:0000313" key="2">
    <source>
        <dbReference type="Proteomes" id="UP000244162"/>
    </source>
</evidence>
<name>A0A2T5FUG3_9SPHN</name>
<comment type="caution">
    <text evidence="1">The sequence shown here is derived from an EMBL/GenBank/DDBJ whole genome shotgun (WGS) entry which is preliminary data.</text>
</comment>
<dbReference type="RefSeq" id="WP_107969333.1">
    <property type="nucleotide sequence ID" value="NZ_NWBU01000016.1"/>
</dbReference>
<keyword evidence="2" id="KW-1185">Reference proteome</keyword>
<accession>A0A2T5FUG3</accession>
<protein>
    <submittedName>
        <fullName evidence="1">Uncharacterized protein</fullName>
    </submittedName>
</protein>
<reference evidence="1 2" key="1">
    <citation type="submission" date="2017-09" db="EMBL/GenBank/DDBJ databases">
        <title>Sphingomonas panjinensis sp.nov., isolated from oil-contaminated soil.</title>
        <authorList>
            <person name="Wang L."/>
            <person name="Chen L."/>
        </authorList>
    </citation>
    <scope>NUCLEOTIDE SEQUENCE [LARGE SCALE GENOMIC DNA]</scope>
    <source>
        <strain evidence="1 2">FW-11</strain>
    </source>
</reference>
<evidence type="ECO:0000313" key="1">
    <source>
        <dbReference type="EMBL" id="PTQ08161.1"/>
    </source>
</evidence>
<proteinExistence type="predicted"/>
<organism evidence="1 2">
    <name type="scientific">Sphingomonas oleivorans</name>
    <dbReference type="NCBI Taxonomy" id="1735121"/>
    <lineage>
        <taxon>Bacteria</taxon>
        <taxon>Pseudomonadati</taxon>
        <taxon>Pseudomonadota</taxon>
        <taxon>Alphaproteobacteria</taxon>
        <taxon>Sphingomonadales</taxon>
        <taxon>Sphingomonadaceae</taxon>
        <taxon>Sphingomonas</taxon>
    </lineage>
</organism>
<dbReference type="AlphaFoldDB" id="A0A2T5FUG3"/>
<dbReference type="EMBL" id="NWBU01000016">
    <property type="protein sequence ID" value="PTQ08161.1"/>
    <property type="molecule type" value="Genomic_DNA"/>
</dbReference>
<gene>
    <name evidence="1" type="ORF">CLG96_15740</name>
</gene>
<sequence length="188" mass="20354">MNRDAFDPDEIRAALDGLAAIDLARLRRAGRIYALGLACGADDLIGEAVAATLSGARTCPRTMALVPFLIGAMRSIAWAARGSAGRVRATVSLDATGTDGRLLVVPVDPDSDAETRLLAAEDMSERIAALEALFADDEQALLMLMCDLEFYSKEEIMTMNDLDDKAYATIRRRMRRAINGRYPAGWTA</sequence>
<dbReference type="OrthoDB" id="7595955at2"/>
<dbReference type="Proteomes" id="UP000244162">
    <property type="component" value="Unassembled WGS sequence"/>
</dbReference>